<proteinExistence type="predicted"/>
<accession>A0A8K0KU77</accession>
<dbReference type="SUPFAM" id="SSF48726">
    <property type="entry name" value="Immunoglobulin"/>
    <property type="match status" value="1"/>
</dbReference>
<reference evidence="1" key="1">
    <citation type="submission" date="2013-04" db="EMBL/GenBank/DDBJ databases">
        <authorList>
            <person name="Qu J."/>
            <person name="Murali S.C."/>
            <person name="Bandaranaike D."/>
            <person name="Bellair M."/>
            <person name="Blankenburg K."/>
            <person name="Chao H."/>
            <person name="Dinh H."/>
            <person name="Doddapaneni H."/>
            <person name="Downs B."/>
            <person name="Dugan-Rocha S."/>
            <person name="Elkadiri S."/>
            <person name="Gnanaolivu R.D."/>
            <person name="Hernandez B."/>
            <person name="Javaid M."/>
            <person name="Jayaseelan J.C."/>
            <person name="Lee S."/>
            <person name="Li M."/>
            <person name="Ming W."/>
            <person name="Munidasa M."/>
            <person name="Muniz J."/>
            <person name="Nguyen L."/>
            <person name="Ongeri F."/>
            <person name="Osuji N."/>
            <person name="Pu L.-L."/>
            <person name="Puazo M."/>
            <person name="Qu C."/>
            <person name="Quiroz J."/>
            <person name="Raj R."/>
            <person name="Weissenberger G."/>
            <person name="Xin Y."/>
            <person name="Zou X."/>
            <person name="Han Y."/>
            <person name="Richards S."/>
            <person name="Worley K."/>
            <person name="Muzny D."/>
            <person name="Gibbs R."/>
        </authorList>
    </citation>
    <scope>NUCLEOTIDE SEQUENCE</scope>
    <source>
        <strain evidence="1">Sampled in the wild</strain>
    </source>
</reference>
<keyword evidence="2" id="KW-1185">Reference proteome</keyword>
<dbReference type="Gene3D" id="2.60.40.10">
    <property type="entry name" value="Immunoglobulins"/>
    <property type="match status" value="1"/>
</dbReference>
<reference evidence="1" key="2">
    <citation type="submission" date="2017-10" db="EMBL/GenBank/DDBJ databases">
        <title>Ladona fulva Genome sequencing and assembly.</title>
        <authorList>
            <person name="Murali S."/>
            <person name="Richards S."/>
            <person name="Bandaranaike D."/>
            <person name="Bellair M."/>
            <person name="Blankenburg K."/>
            <person name="Chao H."/>
            <person name="Dinh H."/>
            <person name="Doddapaneni H."/>
            <person name="Dugan-Rocha S."/>
            <person name="Elkadiri S."/>
            <person name="Gnanaolivu R."/>
            <person name="Hernandez B."/>
            <person name="Skinner E."/>
            <person name="Javaid M."/>
            <person name="Lee S."/>
            <person name="Li M."/>
            <person name="Ming W."/>
            <person name="Munidasa M."/>
            <person name="Muniz J."/>
            <person name="Nguyen L."/>
            <person name="Hughes D."/>
            <person name="Osuji N."/>
            <person name="Pu L.-L."/>
            <person name="Puazo M."/>
            <person name="Qu C."/>
            <person name="Quiroz J."/>
            <person name="Raj R."/>
            <person name="Weissenberger G."/>
            <person name="Xin Y."/>
            <person name="Zou X."/>
            <person name="Han Y."/>
            <person name="Worley K."/>
            <person name="Muzny D."/>
            <person name="Gibbs R."/>
        </authorList>
    </citation>
    <scope>NUCLEOTIDE SEQUENCE</scope>
    <source>
        <strain evidence="1">Sampled in the wild</strain>
    </source>
</reference>
<comment type="caution">
    <text evidence="1">The sequence shown here is derived from an EMBL/GenBank/DDBJ whole genome shotgun (WGS) entry which is preliminary data.</text>
</comment>
<protein>
    <submittedName>
        <fullName evidence="1">Uncharacterized protein</fullName>
    </submittedName>
</protein>
<name>A0A8K0KU77_LADFU</name>
<evidence type="ECO:0000313" key="2">
    <source>
        <dbReference type="Proteomes" id="UP000792457"/>
    </source>
</evidence>
<dbReference type="Proteomes" id="UP000792457">
    <property type="component" value="Unassembled WGS sequence"/>
</dbReference>
<organism evidence="1 2">
    <name type="scientific">Ladona fulva</name>
    <name type="common">Scarce chaser dragonfly</name>
    <name type="synonym">Libellula fulva</name>
    <dbReference type="NCBI Taxonomy" id="123851"/>
    <lineage>
        <taxon>Eukaryota</taxon>
        <taxon>Metazoa</taxon>
        <taxon>Ecdysozoa</taxon>
        <taxon>Arthropoda</taxon>
        <taxon>Hexapoda</taxon>
        <taxon>Insecta</taxon>
        <taxon>Pterygota</taxon>
        <taxon>Palaeoptera</taxon>
        <taxon>Odonata</taxon>
        <taxon>Epiprocta</taxon>
        <taxon>Anisoptera</taxon>
        <taxon>Libelluloidea</taxon>
        <taxon>Libellulidae</taxon>
        <taxon>Ladona</taxon>
    </lineage>
</organism>
<dbReference type="InterPro" id="IPR036179">
    <property type="entry name" value="Ig-like_dom_sf"/>
</dbReference>
<gene>
    <name evidence="1" type="ORF">J437_LFUL006841</name>
</gene>
<sequence>MCVYDGNLLCLPEGCVSLPLYLDRGGKAALLLRIEPVRPGRDDASYECVAENGVGDAVSAEAMLTVYDINN</sequence>
<dbReference type="AlphaFoldDB" id="A0A8K0KU77"/>
<dbReference type="InterPro" id="IPR013783">
    <property type="entry name" value="Ig-like_fold"/>
</dbReference>
<dbReference type="OrthoDB" id="10253954at2759"/>
<dbReference type="EMBL" id="KZ309333">
    <property type="protein sequence ID" value="KAG8238318.1"/>
    <property type="molecule type" value="Genomic_DNA"/>
</dbReference>
<evidence type="ECO:0000313" key="1">
    <source>
        <dbReference type="EMBL" id="KAG8238318.1"/>
    </source>
</evidence>